<evidence type="ECO:0000313" key="8">
    <source>
        <dbReference type="Proteomes" id="UP001168575"/>
    </source>
</evidence>
<keyword evidence="8" id="KW-1185">Reference proteome</keyword>
<evidence type="ECO:0000259" key="6">
    <source>
        <dbReference type="Pfam" id="PF02872"/>
    </source>
</evidence>
<keyword evidence="4" id="KW-0812">Transmembrane</keyword>
<dbReference type="GO" id="GO:0009166">
    <property type="term" value="P:nucleotide catabolic process"/>
    <property type="evidence" value="ECO:0007669"/>
    <property type="project" value="InterPro"/>
</dbReference>
<dbReference type="EMBL" id="JAUMVS010000257">
    <property type="protein sequence ID" value="MDO4842673.1"/>
    <property type="molecule type" value="Genomic_DNA"/>
</dbReference>
<dbReference type="SUPFAM" id="SSF55816">
    <property type="entry name" value="5'-nucleotidase (syn. UDP-sugar hydrolase), C-terminal domain"/>
    <property type="match status" value="1"/>
</dbReference>
<dbReference type="Proteomes" id="UP001168575">
    <property type="component" value="Unassembled WGS sequence"/>
</dbReference>
<feature type="domain" description="Calcineurin-like phosphoesterase" evidence="5">
    <location>
        <begin position="13"/>
        <end position="248"/>
    </location>
</feature>
<proteinExistence type="inferred from homology"/>
<dbReference type="Gene3D" id="3.90.780.10">
    <property type="entry name" value="5'-Nucleotidase, C-terminal domain"/>
    <property type="match status" value="1"/>
</dbReference>
<dbReference type="Pfam" id="PF00149">
    <property type="entry name" value="Metallophos"/>
    <property type="match status" value="1"/>
</dbReference>
<dbReference type="PRINTS" id="PR01607">
    <property type="entry name" value="APYRASEFAMLY"/>
</dbReference>
<dbReference type="InterPro" id="IPR004843">
    <property type="entry name" value="Calcineurin-like_PHP"/>
</dbReference>
<dbReference type="Pfam" id="PF02872">
    <property type="entry name" value="5_nucleotid_C"/>
    <property type="match status" value="1"/>
</dbReference>
<keyword evidence="4" id="KW-1133">Transmembrane helix</keyword>
<dbReference type="AlphaFoldDB" id="A0AA43RIY7"/>
<dbReference type="InterPro" id="IPR029052">
    <property type="entry name" value="Metallo-depent_PP-like"/>
</dbReference>
<sequence>SAFANDSKTLDVLFTHDLHSHFDSFNWTENGVQSEVGGLSRMKTLINEQKDKNPDTLMLDAGDFSMGTLIQSVFETQAAELRMLGFLGFDATTLGNHEFDYDSDGISNMTNAAVASGETLPAMVVSNIDWETMEANGLTENQKMIKEAFDNYGVKDYVVIQKGDVKIAVFGIFGKESLDDSPTCELLFKDQSEAAKETVAKIKANEDVDMIACVSHSGTSEDESKSEDQILAKNVGDIDLIISGHTHTTLNNPLTVGNTTIVSCGEYGRNLGSISIEQNESGRWAVSNYKLIPISDDIAEDEATSGKIDSLMSQVDKDYLSNFGYTNEQVLATNDIAFDTVDDVYNNHTESNLGDLMSDAFREEAERATGEAVDITIAPAGTIRGSLPTGDITVADAYNSYSLGSGEDGLSGFPLLSLYFTGKEVKTAAEIDASLSDLLNVARLYSSGLNFTYNPNRMILNRVTDVYLTDADGNRVEVEDDKLYHVVTDLYTGQMMNSVLSTSYGLLSVTPKDKDGNVVTDLESQAIMDGNKQLKAWAAIAKYVESFDDTDGDGIANVSDYYSTWHNRKVVDNSTNIVDLVKNPNQFFFGIIGILLGLIIVLVLIVVLIVKLVKRHKRKKLAKANESATLCESVSAGLTSGNDVNPPSEEDKGEQE</sequence>
<gene>
    <name evidence="7" type="ORF">Q3982_08375</name>
</gene>
<feature type="transmembrane region" description="Helical" evidence="4">
    <location>
        <begin position="587"/>
        <end position="610"/>
    </location>
</feature>
<comment type="similarity">
    <text evidence="2">Belongs to the 5'-nucleotidase family.</text>
</comment>
<reference evidence="7" key="1">
    <citation type="submission" date="2023-07" db="EMBL/GenBank/DDBJ databases">
        <title>Between Cages and Wild: Unraveling the Impact of Captivity on Animal Microbiomes and Antimicrobial Resistance.</title>
        <authorList>
            <person name="Schmartz G.P."/>
            <person name="Rehner J."/>
            <person name="Schuff M.J."/>
            <person name="Becker S.L."/>
            <person name="Kravczyk M."/>
            <person name="Gurevich A."/>
            <person name="Francke R."/>
            <person name="Mueller R."/>
            <person name="Keller V."/>
            <person name="Keller A."/>
        </authorList>
    </citation>
    <scope>NUCLEOTIDE SEQUENCE</scope>
    <source>
        <strain evidence="7">S12M_St_49</strain>
    </source>
</reference>
<organism evidence="7 8">
    <name type="scientific">Phoenicibacter congonensis</name>
    <dbReference type="NCBI Taxonomy" id="1944646"/>
    <lineage>
        <taxon>Bacteria</taxon>
        <taxon>Bacillati</taxon>
        <taxon>Actinomycetota</taxon>
        <taxon>Coriobacteriia</taxon>
        <taxon>Eggerthellales</taxon>
        <taxon>Eggerthellaceae</taxon>
        <taxon>Phoenicibacter</taxon>
    </lineage>
</organism>
<evidence type="ECO:0000256" key="1">
    <source>
        <dbReference type="ARBA" id="ARBA00022729"/>
    </source>
</evidence>
<dbReference type="PANTHER" id="PTHR11575:SF24">
    <property type="entry name" value="5'-NUCLEOTIDASE"/>
    <property type="match status" value="1"/>
</dbReference>
<dbReference type="PROSITE" id="PS00786">
    <property type="entry name" value="5_NUCLEOTIDASE_2"/>
    <property type="match status" value="1"/>
</dbReference>
<comment type="caution">
    <text evidence="7">The sequence shown here is derived from an EMBL/GenBank/DDBJ whole genome shotgun (WGS) entry which is preliminary data.</text>
</comment>
<feature type="domain" description="5'-Nucleotidase C-terminal" evidence="6">
    <location>
        <begin position="346"/>
        <end position="492"/>
    </location>
</feature>
<keyword evidence="4" id="KW-0472">Membrane</keyword>
<evidence type="ECO:0000256" key="4">
    <source>
        <dbReference type="SAM" id="Phobius"/>
    </source>
</evidence>
<feature type="compositionally biased region" description="Polar residues" evidence="3">
    <location>
        <begin position="636"/>
        <end position="645"/>
    </location>
</feature>
<keyword evidence="2 7" id="KW-0378">Hydrolase</keyword>
<dbReference type="PANTHER" id="PTHR11575">
    <property type="entry name" value="5'-NUCLEOTIDASE-RELATED"/>
    <property type="match status" value="1"/>
</dbReference>
<dbReference type="InterPro" id="IPR006146">
    <property type="entry name" value="5'-Nucleotdase_CS"/>
</dbReference>
<feature type="non-terminal residue" evidence="7">
    <location>
        <position position="1"/>
    </location>
</feature>
<keyword evidence="2" id="KW-0547">Nucleotide-binding</keyword>
<dbReference type="InterPro" id="IPR006179">
    <property type="entry name" value="5_nucleotidase/apyrase"/>
</dbReference>
<evidence type="ECO:0000256" key="2">
    <source>
        <dbReference type="RuleBase" id="RU362119"/>
    </source>
</evidence>
<dbReference type="CDD" id="cd00845">
    <property type="entry name" value="MPP_UshA_N_like"/>
    <property type="match status" value="1"/>
</dbReference>
<dbReference type="GO" id="GO:0016788">
    <property type="term" value="F:hydrolase activity, acting on ester bonds"/>
    <property type="evidence" value="ECO:0007669"/>
    <property type="project" value="InterPro"/>
</dbReference>
<dbReference type="InterPro" id="IPR036907">
    <property type="entry name" value="5'-Nucleotdase_C_sf"/>
</dbReference>
<feature type="region of interest" description="Disordered" evidence="3">
    <location>
        <begin position="636"/>
        <end position="656"/>
    </location>
</feature>
<evidence type="ECO:0000256" key="3">
    <source>
        <dbReference type="SAM" id="MobiDB-lite"/>
    </source>
</evidence>
<evidence type="ECO:0000259" key="5">
    <source>
        <dbReference type="Pfam" id="PF00149"/>
    </source>
</evidence>
<dbReference type="GO" id="GO:0046872">
    <property type="term" value="F:metal ion binding"/>
    <property type="evidence" value="ECO:0007669"/>
    <property type="project" value="InterPro"/>
</dbReference>
<dbReference type="GO" id="GO:0000166">
    <property type="term" value="F:nucleotide binding"/>
    <property type="evidence" value="ECO:0007669"/>
    <property type="project" value="UniProtKB-KW"/>
</dbReference>
<dbReference type="Gene3D" id="3.60.21.10">
    <property type="match status" value="1"/>
</dbReference>
<evidence type="ECO:0000313" key="7">
    <source>
        <dbReference type="EMBL" id="MDO4842673.1"/>
    </source>
</evidence>
<dbReference type="InterPro" id="IPR008334">
    <property type="entry name" value="5'-Nucleotdase_C"/>
</dbReference>
<keyword evidence="1" id="KW-0732">Signal</keyword>
<dbReference type="SUPFAM" id="SSF56300">
    <property type="entry name" value="Metallo-dependent phosphatases"/>
    <property type="match status" value="1"/>
</dbReference>
<accession>A0AA43RIY7</accession>
<protein>
    <submittedName>
        <fullName evidence="7">Bifunctional UDP-sugar hydrolase/5'-nucleotidase</fullName>
    </submittedName>
</protein>
<name>A0AA43RIY7_9ACTN</name>